<feature type="transmembrane region" description="Helical" evidence="5">
    <location>
        <begin position="429"/>
        <end position="447"/>
    </location>
</feature>
<keyword evidence="4 5" id="KW-0472">Membrane</keyword>
<evidence type="ECO:0000313" key="9">
    <source>
        <dbReference type="Proteomes" id="UP000238730"/>
    </source>
</evidence>
<evidence type="ECO:0000256" key="2">
    <source>
        <dbReference type="ARBA" id="ARBA00022692"/>
    </source>
</evidence>
<keyword evidence="2 5" id="KW-0812">Transmembrane</keyword>
<evidence type="ECO:0000256" key="3">
    <source>
        <dbReference type="ARBA" id="ARBA00022989"/>
    </source>
</evidence>
<feature type="domain" description="Integral membrane protein YccS N-terminal" evidence="6">
    <location>
        <begin position="31"/>
        <end position="142"/>
    </location>
</feature>
<feature type="transmembrane region" description="Helical" evidence="5">
    <location>
        <begin position="48"/>
        <end position="66"/>
    </location>
</feature>
<evidence type="ECO:0000259" key="6">
    <source>
        <dbReference type="Pfam" id="PF12805"/>
    </source>
</evidence>
<dbReference type="InterPro" id="IPR049453">
    <property type="entry name" value="Memb_transporter_dom"/>
</dbReference>
<organism evidence="8 9">
    <name type="scientific">Photobacterium angustum</name>
    <dbReference type="NCBI Taxonomy" id="661"/>
    <lineage>
        <taxon>Bacteria</taxon>
        <taxon>Pseudomonadati</taxon>
        <taxon>Pseudomonadota</taxon>
        <taxon>Gammaproteobacteria</taxon>
        <taxon>Vibrionales</taxon>
        <taxon>Vibrionaceae</taxon>
        <taxon>Photobacterium</taxon>
    </lineage>
</organism>
<dbReference type="InterPro" id="IPR032692">
    <property type="entry name" value="YccS_N"/>
</dbReference>
<dbReference type="AlphaFoldDB" id="A0A2S7VJH1"/>
<feature type="transmembrane region" description="Helical" evidence="5">
    <location>
        <begin position="393"/>
        <end position="423"/>
    </location>
</feature>
<evidence type="ECO:0000256" key="5">
    <source>
        <dbReference type="SAM" id="Phobius"/>
    </source>
</evidence>
<gene>
    <name evidence="8" type="ORF">BTO08_18820</name>
</gene>
<evidence type="ECO:0000259" key="7">
    <source>
        <dbReference type="Pfam" id="PF13515"/>
    </source>
</evidence>
<accession>A0A2S7VJH1</accession>
<dbReference type="Pfam" id="PF13515">
    <property type="entry name" value="FUSC_2"/>
    <property type="match status" value="1"/>
</dbReference>
<reference evidence="8 9" key="1">
    <citation type="submission" date="2016-12" db="EMBL/GenBank/DDBJ databases">
        <title>Diversity of luminous bacteria.</title>
        <authorList>
            <person name="Yoshizawa S."/>
            <person name="Kogure K."/>
        </authorList>
    </citation>
    <scope>NUCLEOTIDE SEQUENCE [LARGE SCALE GENOMIC DNA]</scope>
    <source>
        <strain evidence="8 9">LC1-200</strain>
    </source>
</reference>
<evidence type="ECO:0000313" key="8">
    <source>
        <dbReference type="EMBL" id="PQJ62294.1"/>
    </source>
</evidence>
<name>A0A2S7VJH1_PHOAN</name>
<protein>
    <submittedName>
        <fullName evidence="8">Transporter</fullName>
    </submittedName>
</protein>
<dbReference type="GO" id="GO:0016020">
    <property type="term" value="C:membrane"/>
    <property type="evidence" value="ECO:0007669"/>
    <property type="project" value="UniProtKB-SubCell"/>
</dbReference>
<evidence type="ECO:0000256" key="1">
    <source>
        <dbReference type="ARBA" id="ARBA00004141"/>
    </source>
</evidence>
<feature type="domain" description="Integral membrane bound transporter" evidence="7">
    <location>
        <begin position="351"/>
        <end position="471"/>
    </location>
</feature>
<dbReference type="Proteomes" id="UP000238730">
    <property type="component" value="Unassembled WGS sequence"/>
</dbReference>
<comment type="caution">
    <text evidence="8">The sequence shown here is derived from an EMBL/GenBank/DDBJ whole genome shotgun (WGS) entry which is preliminary data.</text>
</comment>
<dbReference type="OrthoDB" id="5808712at2"/>
<dbReference type="Pfam" id="PF12805">
    <property type="entry name" value="FUSC-like"/>
    <property type="match status" value="1"/>
</dbReference>
<feature type="transmembrane region" description="Helical" evidence="5">
    <location>
        <begin position="98"/>
        <end position="122"/>
    </location>
</feature>
<sequence>MGIAFSLGSISCGFADTSSVTKYRILDFCIAIPVFFLISLGTEAVFPHSVLFVLSLTIVSFSLFMLAVLSPRLGAIGFASILLAIYAMLLHLDGRPIWLVPLWLTCGALWYIFWQALAIYFLPNQESKDILSDLYQAIAKKLITHDHGFIFSSDKNELFIKSAQLRSQIAGLSHTLEGRIHQQFTAGEDSAKLQDIYRFLKVAERINEQTRLLYFIPTSNLQQTCPEWLDKIHQATLKISQYLEQVTVDNVHRINIPSIDFEELRQYTIQENIKEEALAALSYINKLDIIYLTLQQLSQQTSQTLSSSIIKPIVVSWKWRELASKLTSQMTLKSSYFRHALRGTLSLATGLIIVRTLNLDFGFWTLMTSLLVLRPNLSMTWTRLLQRLTGTICGLLVVVGLLHFQVSSSILPFIFCIAVILFFHTSARHYGFAVFCVTLFVFAGFSLNGQGDNILLPRLDSTVLGVFLPLFFVFILSPGWNKKLFPTQLTATTTGYIDYLVSLKMYVTDESDSTATQLQRHYQGCVVNDTNLFDHWMGYLGEPHRKSQTGEHILLCSRSSNIILRILTQLNENKQSLSLDSTINSDLDSVIASLTELDKTLKKSQNHTELFKHISKQEKLIYQSFIYIENEIYKLDNHTLLQLLAKEVDLFTSAIKVNNI</sequence>
<proteinExistence type="predicted"/>
<evidence type="ECO:0000256" key="4">
    <source>
        <dbReference type="ARBA" id="ARBA00023136"/>
    </source>
</evidence>
<feature type="transmembrane region" description="Helical" evidence="5">
    <location>
        <begin position="73"/>
        <end position="92"/>
    </location>
</feature>
<comment type="subcellular location">
    <subcellularLocation>
        <location evidence="1">Membrane</location>
        <topology evidence="1">Multi-pass membrane protein</topology>
    </subcellularLocation>
</comment>
<keyword evidence="3 5" id="KW-1133">Transmembrane helix</keyword>
<feature type="transmembrane region" description="Helical" evidence="5">
    <location>
        <begin position="459"/>
        <end position="480"/>
    </location>
</feature>
<dbReference type="EMBL" id="MSCJ01000003">
    <property type="protein sequence ID" value="PQJ62294.1"/>
    <property type="molecule type" value="Genomic_DNA"/>
</dbReference>